<keyword evidence="2" id="KW-1185">Reference proteome</keyword>
<organism evidence="1 2">
    <name type="scientific">Metaclostridioides mangenotii</name>
    <dbReference type="NCBI Taxonomy" id="1540"/>
    <lineage>
        <taxon>Bacteria</taxon>
        <taxon>Bacillati</taxon>
        <taxon>Bacillota</taxon>
        <taxon>Clostridia</taxon>
        <taxon>Peptostreptococcales</taxon>
        <taxon>Peptostreptococcaceae</taxon>
        <taxon>Metaclostridioides</taxon>
    </lineage>
</organism>
<evidence type="ECO:0000313" key="2">
    <source>
        <dbReference type="Proteomes" id="UP000767291"/>
    </source>
</evidence>
<dbReference type="PANTHER" id="PTHR42827:SF1">
    <property type="entry name" value="IRON-SULFUR CLUSTER-BINDING PROTEIN"/>
    <property type="match status" value="1"/>
</dbReference>
<comment type="caution">
    <text evidence="1">The sequence shown here is derived from an EMBL/GenBank/DDBJ whole genome shotgun (WGS) entry which is preliminary data.</text>
</comment>
<name>A0ABS4EAG7_9FIRM</name>
<accession>A0ABS4EAG7</accession>
<proteinExistence type="predicted"/>
<dbReference type="RefSeq" id="WP_209456439.1">
    <property type="nucleotide sequence ID" value="NZ_BAAACS010000002.1"/>
</dbReference>
<reference evidence="1 2" key="1">
    <citation type="submission" date="2021-03" db="EMBL/GenBank/DDBJ databases">
        <title>Genomic Encyclopedia of Type Strains, Phase IV (KMG-IV): sequencing the most valuable type-strain genomes for metagenomic binning, comparative biology and taxonomic classification.</title>
        <authorList>
            <person name="Goeker M."/>
        </authorList>
    </citation>
    <scope>NUCLEOTIDE SEQUENCE [LARGE SCALE GENOMIC DNA]</scope>
    <source>
        <strain evidence="1 2">DSM 1289</strain>
    </source>
</reference>
<evidence type="ECO:0000313" key="1">
    <source>
        <dbReference type="EMBL" id="MBP1854934.1"/>
    </source>
</evidence>
<sequence>MNEKVEFLIRSYINEFSNREDVHTRWKDAIIRFADANDSLFYNLKSAVSSTHAMPKDFLDEAETVIVYFIPFTDEINKSNIEGRECSEEWARAYVESNKLMQELNQYLEDELEDSGYKSYAIPGTYNFDTDKLISDWSQRHVAYIAGLGSFGLNNMMITEKGCCGRIGSIVTSLKLEPSNRLNEEYCLYKKNGKCKACVRRCVNDALKVDEFVRNNCYDICLENDKKYSYLGLCDICGKCTVGVPCSTKIPYK</sequence>
<dbReference type="EMBL" id="JAGGJX010000002">
    <property type="protein sequence ID" value="MBP1854934.1"/>
    <property type="molecule type" value="Genomic_DNA"/>
</dbReference>
<gene>
    <name evidence="1" type="ORF">J2Z43_001327</name>
</gene>
<protein>
    <submittedName>
        <fullName evidence="1">Epoxyqueuosine reductase QueG</fullName>
    </submittedName>
</protein>
<dbReference type="PANTHER" id="PTHR42827">
    <property type="entry name" value="IRON-SULFUR CLUSTER-BINDING PROTEIN-RELATED"/>
    <property type="match status" value="1"/>
</dbReference>
<dbReference type="Proteomes" id="UP000767291">
    <property type="component" value="Unassembled WGS sequence"/>
</dbReference>